<name>A0A4Q1KHK0_9SPHN</name>
<evidence type="ECO:0000313" key="2">
    <source>
        <dbReference type="Proteomes" id="UP000290958"/>
    </source>
</evidence>
<dbReference type="EMBL" id="SBKP01000005">
    <property type="protein sequence ID" value="RXR29233.1"/>
    <property type="molecule type" value="Genomic_DNA"/>
</dbReference>
<dbReference type="AlphaFoldDB" id="A0A4Q1KHK0"/>
<protein>
    <submittedName>
        <fullName evidence="1">DUF1203 domain-containing protein</fullName>
    </submittedName>
</protein>
<evidence type="ECO:0000313" key="1">
    <source>
        <dbReference type="EMBL" id="RXR29233.1"/>
    </source>
</evidence>
<comment type="caution">
    <text evidence="1">The sequence shown here is derived from an EMBL/GenBank/DDBJ whole genome shotgun (WGS) entry which is preliminary data.</text>
</comment>
<dbReference type="OrthoDB" id="5953307at2"/>
<dbReference type="RefSeq" id="WP_129403878.1">
    <property type="nucleotide sequence ID" value="NZ_SBKP01000005.1"/>
</dbReference>
<dbReference type="PIRSF" id="PIRSF034110">
    <property type="entry name" value="DUF1203"/>
    <property type="match status" value="1"/>
</dbReference>
<dbReference type="InterPro" id="IPR009593">
    <property type="entry name" value="DUF1203"/>
</dbReference>
<proteinExistence type="predicted"/>
<keyword evidence="2" id="KW-1185">Reference proteome</keyword>
<reference evidence="2" key="1">
    <citation type="submission" date="2019-01" db="EMBL/GenBank/DDBJ databases">
        <title>Cytophagaceae bacterium strain CAR-16.</title>
        <authorList>
            <person name="Chen W.-M."/>
        </authorList>
    </citation>
    <scope>NUCLEOTIDE SEQUENCE [LARGE SCALE GENOMIC DNA]</scope>
    <source>
        <strain evidence="2">CHR27</strain>
    </source>
</reference>
<sequence length="156" mass="16856">MAYKVSGLSKADFVDLFVMTDDALAQINAKRVRATGPGFPCRISLQDAKLGDTLILLHHVSHDVATPYRSAYAIYVNETAADTSPYIDTTPPVFVGRPIALRGFTGEGMLHAASLALPGEADIKIRALLADPDIAYIHAHNAAHGCYSARIDRYDD</sequence>
<accession>A0A4Q1KHK0</accession>
<organism evidence="1 2">
    <name type="scientific">Sphingobium fluviale</name>
    <dbReference type="NCBI Taxonomy" id="2506423"/>
    <lineage>
        <taxon>Bacteria</taxon>
        <taxon>Pseudomonadati</taxon>
        <taxon>Pseudomonadota</taxon>
        <taxon>Alphaproteobacteria</taxon>
        <taxon>Sphingomonadales</taxon>
        <taxon>Sphingomonadaceae</taxon>
        <taxon>Sphingobium</taxon>
    </lineage>
</organism>
<dbReference type="Pfam" id="PF06718">
    <property type="entry name" value="DUF1203"/>
    <property type="match status" value="1"/>
</dbReference>
<gene>
    <name evidence="1" type="ORF">EQG66_07005</name>
</gene>
<dbReference type="Proteomes" id="UP000290958">
    <property type="component" value="Unassembled WGS sequence"/>
</dbReference>